<name>A0A5J4W991_9EUKA</name>
<evidence type="ECO:0000313" key="3">
    <source>
        <dbReference type="Proteomes" id="UP000324800"/>
    </source>
</evidence>
<gene>
    <name evidence="2" type="ORF">EZS28_013042</name>
</gene>
<dbReference type="InterPro" id="IPR004875">
    <property type="entry name" value="DDE_SF_endonuclease_dom"/>
</dbReference>
<proteinExistence type="predicted"/>
<protein>
    <recommendedName>
        <fullName evidence="1">DDE-1 domain-containing protein</fullName>
    </recommendedName>
</protein>
<dbReference type="AlphaFoldDB" id="A0A5J4W991"/>
<dbReference type="Pfam" id="PF03184">
    <property type="entry name" value="DDE_1"/>
    <property type="match status" value="1"/>
</dbReference>
<dbReference type="Proteomes" id="UP000324800">
    <property type="component" value="Unassembled WGS sequence"/>
</dbReference>
<accession>A0A5J4W991</accession>
<reference evidence="2 3" key="1">
    <citation type="submission" date="2019-03" db="EMBL/GenBank/DDBJ databases">
        <title>Single cell metagenomics reveals metabolic interactions within the superorganism composed of flagellate Streblomastix strix and complex community of Bacteroidetes bacteria on its surface.</title>
        <authorList>
            <person name="Treitli S.C."/>
            <person name="Kolisko M."/>
            <person name="Husnik F."/>
            <person name="Keeling P."/>
            <person name="Hampl V."/>
        </authorList>
    </citation>
    <scope>NUCLEOTIDE SEQUENCE [LARGE SCALE GENOMIC DNA]</scope>
    <source>
        <strain evidence="2">ST1C</strain>
    </source>
</reference>
<evidence type="ECO:0000313" key="2">
    <source>
        <dbReference type="EMBL" id="KAA6391430.1"/>
    </source>
</evidence>
<dbReference type="EMBL" id="SNRW01002886">
    <property type="protein sequence ID" value="KAA6391430.1"/>
    <property type="molecule type" value="Genomic_DNA"/>
</dbReference>
<dbReference type="GO" id="GO:0003676">
    <property type="term" value="F:nucleic acid binding"/>
    <property type="evidence" value="ECO:0007669"/>
    <property type="project" value="InterPro"/>
</dbReference>
<comment type="caution">
    <text evidence="2">The sequence shown here is derived from an EMBL/GenBank/DDBJ whole genome shotgun (WGS) entry which is preliminary data.</text>
</comment>
<feature type="domain" description="DDE-1" evidence="1">
    <location>
        <begin position="272"/>
        <end position="399"/>
    </location>
</feature>
<sequence length="461" mass="53162">MDLHEQNNFYQHSLEQLPEIHKTKEQIQQLLDLIDDEEDFVKKIVILRNKFNISRSDLANFDRSKRSSVYRAFDADIDGREVGRVGRPPILIENLETALIEKVKRLNIIGIYPDVDDLNILALQILNDNRPTEKRIDNIDSQYGYNFVARYDKVLKFTNPQLLDKDRALNCNKKVIEPFFKILGEKIIKSPPLPQLMGNTDEGSISQFKTKKKKRISIAGFEPFCQPDNKKGLIGASIMPFTCADGQSFPTCVLIDHATVPIELRLHSSPQLFFHPCHGWNTKEIFEQLFKLWIIPSINQKRKLLQLEHEPFYLFLDGHKSRENKNIFELAAQHNINLIIFPPHTTSILQPCDNGIFAVLKNNINFSSVLNLFHQDTAAQQRNQFAINLRQALHKSLSPQNIIHSYAITGLCPFNPSVVLTKIPDFPPIWAIKQIKDMDQYNLTRERGIGGKIITFDRKFL</sequence>
<evidence type="ECO:0000259" key="1">
    <source>
        <dbReference type="Pfam" id="PF03184"/>
    </source>
</evidence>
<organism evidence="2 3">
    <name type="scientific">Streblomastix strix</name>
    <dbReference type="NCBI Taxonomy" id="222440"/>
    <lineage>
        <taxon>Eukaryota</taxon>
        <taxon>Metamonada</taxon>
        <taxon>Preaxostyla</taxon>
        <taxon>Oxymonadida</taxon>
        <taxon>Streblomastigidae</taxon>
        <taxon>Streblomastix</taxon>
    </lineage>
</organism>
<dbReference type="OrthoDB" id="8191755at2759"/>